<feature type="region of interest" description="Disordered" evidence="1">
    <location>
        <begin position="74"/>
        <end position="100"/>
    </location>
</feature>
<feature type="compositionally biased region" description="Polar residues" evidence="1">
    <location>
        <begin position="213"/>
        <end position="225"/>
    </location>
</feature>
<dbReference type="InterPro" id="IPR056929">
    <property type="entry name" value="Znf_RING-like"/>
</dbReference>
<dbReference type="GeneID" id="63846264"/>
<dbReference type="AlphaFoldDB" id="A0A9P4L787"/>
<feature type="compositionally biased region" description="Polar residues" evidence="1">
    <location>
        <begin position="308"/>
        <end position="317"/>
    </location>
</feature>
<feature type="region of interest" description="Disordered" evidence="1">
    <location>
        <begin position="293"/>
        <end position="317"/>
    </location>
</feature>
<feature type="region of interest" description="Disordered" evidence="1">
    <location>
        <begin position="161"/>
        <end position="264"/>
    </location>
</feature>
<evidence type="ECO:0000259" key="2">
    <source>
        <dbReference type="Pfam" id="PF25080"/>
    </source>
</evidence>
<proteinExistence type="predicted"/>
<keyword evidence="4" id="KW-1185">Reference proteome</keyword>
<feature type="compositionally biased region" description="Basic and acidic residues" evidence="1">
    <location>
        <begin position="254"/>
        <end position="264"/>
    </location>
</feature>
<dbReference type="EMBL" id="ML976617">
    <property type="protein sequence ID" value="KAF1844057.1"/>
    <property type="molecule type" value="Genomic_DNA"/>
</dbReference>
<organism evidence="3 4">
    <name type="scientific">Cucurbitaria berberidis CBS 394.84</name>
    <dbReference type="NCBI Taxonomy" id="1168544"/>
    <lineage>
        <taxon>Eukaryota</taxon>
        <taxon>Fungi</taxon>
        <taxon>Dikarya</taxon>
        <taxon>Ascomycota</taxon>
        <taxon>Pezizomycotina</taxon>
        <taxon>Dothideomycetes</taxon>
        <taxon>Pleosporomycetidae</taxon>
        <taxon>Pleosporales</taxon>
        <taxon>Pleosporineae</taxon>
        <taxon>Cucurbitariaceae</taxon>
        <taxon>Cucurbitaria</taxon>
    </lineage>
</organism>
<name>A0A9P4L787_9PLEO</name>
<dbReference type="OrthoDB" id="5405791at2759"/>
<gene>
    <name evidence="3" type="ORF">K460DRAFT_288031</name>
</gene>
<protein>
    <recommendedName>
        <fullName evidence="2">RING zinc finger-like domain-containing protein</fullName>
    </recommendedName>
</protein>
<comment type="caution">
    <text evidence="3">The sequence shown here is derived from an EMBL/GenBank/DDBJ whole genome shotgun (WGS) entry which is preliminary data.</text>
</comment>
<evidence type="ECO:0000256" key="1">
    <source>
        <dbReference type="SAM" id="MobiDB-lite"/>
    </source>
</evidence>
<feature type="compositionally biased region" description="Acidic residues" evidence="1">
    <location>
        <begin position="162"/>
        <end position="171"/>
    </location>
</feature>
<evidence type="ECO:0000313" key="3">
    <source>
        <dbReference type="EMBL" id="KAF1844057.1"/>
    </source>
</evidence>
<dbReference type="RefSeq" id="XP_040786620.1">
    <property type="nucleotide sequence ID" value="XM_040929012.1"/>
</dbReference>
<accession>A0A9P4L787</accession>
<dbReference type="Proteomes" id="UP000800039">
    <property type="component" value="Unassembled WGS sequence"/>
</dbReference>
<feature type="domain" description="RING zinc finger-like" evidence="2">
    <location>
        <begin position="391"/>
        <end position="438"/>
    </location>
</feature>
<dbReference type="Pfam" id="PF25080">
    <property type="entry name" value="zf_RING-like"/>
    <property type="match status" value="1"/>
</dbReference>
<sequence length="453" mass="49866">MPPSRAPLTGTFSVSDENHVVVCPLRNHDASACRKRCTGEKRFRSMQEHIRRAHPEYYIAKLPATEESFTLMVNTPPQERPPPPPLATSSANAQGWSPPPSAAAFAHNGKGYGGEELNAFFEGDYSLNGPRTSDELRRPSLLPAATAAAALASLHNHRAEYDWDSDPDAPSEPESKSYRPRARFAPTPIEQHVSTEEPYYTSTSIHRELLPSSLAQSPPGRSSTLPPGRSVKPNRPRKSSVGQNARKGKHERQKSKDHNRRMSYDRKAFSAEPATAAAIMGKRWEDLIDAAASATEEDSRDLTPVPQSPHQSPHMMNSRTSLPPFFASQLQSYTASPLQNTLTPPPPDMSELQPFPSVESSIESAVSGQNFHMPTHGLSDSSPTFPFPVQIYCAACRKLSILRDSYACTECVCGLCQDCVDVLISEHTRGRTPRCPRCNAIGGKFKPFQLDIR</sequence>
<evidence type="ECO:0000313" key="4">
    <source>
        <dbReference type="Proteomes" id="UP000800039"/>
    </source>
</evidence>
<reference evidence="3" key="1">
    <citation type="submission" date="2020-01" db="EMBL/GenBank/DDBJ databases">
        <authorList>
            <consortium name="DOE Joint Genome Institute"/>
            <person name="Haridas S."/>
            <person name="Albert R."/>
            <person name="Binder M."/>
            <person name="Bloem J."/>
            <person name="Labutti K."/>
            <person name="Salamov A."/>
            <person name="Andreopoulos B."/>
            <person name="Baker S.E."/>
            <person name="Barry K."/>
            <person name="Bills G."/>
            <person name="Bluhm B.H."/>
            <person name="Cannon C."/>
            <person name="Castanera R."/>
            <person name="Culley D.E."/>
            <person name="Daum C."/>
            <person name="Ezra D."/>
            <person name="Gonzalez J.B."/>
            <person name="Henrissat B."/>
            <person name="Kuo A."/>
            <person name="Liang C."/>
            <person name="Lipzen A."/>
            <person name="Lutzoni F."/>
            <person name="Magnuson J."/>
            <person name="Mondo S."/>
            <person name="Nolan M."/>
            <person name="Ohm R."/>
            <person name="Pangilinan J."/>
            <person name="Park H.-J."/>
            <person name="Ramirez L."/>
            <person name="Alfaro M."/>
            <person name="Sun H."/>
            <person name="Tritt A."/>
            <person name="Yoshinaga Y."/>
            <person name="Zwiers L.-H."/>
            <person name="Turgeon B.G."/>
            <person name="Goodwin S.B."/>
            <person name="Spatafora J.W."/>
            <person name="Crous P.W."/>
            <person name="Grigoriev I.V."/>
        </authorList>
    </citation>
    <scope>NUCLEOTIDE SEQUENCE</scope>
    <source>
        <strain evidence="3">CBS 394.84</strain>
    </source>
</reference>